<evidence type="ECO:0000313" key="1">
    <source>
        <dbReference type="EMBL" id="STH73566.1"/>
    </source>
</evidence>
<dbReference type="AlphaFoldDB" id="A0A376P5K1"/>
<reference evidence="1 2" key="1">
    <citation type="submission" date="2018-06" db="EMBL/GenBank/DDBJ databases">
        <authorList>
            <consortium name="Pathogen Informatics"/>
            <person name="Doyle S."/>
        </authorList>
    </citation>
    <scope>NUCLEOTIDE SEQUENCE [LARGE SCALE GENOMIC DNA]</scope>
    <source>
        <strain evidence="1 2">NCTC11341</strain>
    </source>
</reference>
<dbReference type="EMBL" id="UGBT01000002">
    <property type="protein sequence ID" value="STH73566.1"/>
    <property type="molecule type" value="Genomic_DNA"/>
</dbReference>
<name>A0A376P5K1_ECOLX</name>
<protein>
    <submittedName>
        <fullName evidence="1">Uncharacterized protein</fullName>
    </submittedName>
</protein>
<sequence length="29" mass="3226">MVDFGTHGMIGAFKQEIQSADWLCKGINK</sequence>
<organism evidence="1 2">
    <name type="scientific">Escherichia coli</name>
    <dbReference type="NCBI Taxonomy" id="562"/>
    <lineage>
        <taxon>Bacteria</taxon>
        <taxon>Pseudomonadati</taxon>
        <taxon>Pseudomonadota</taxon>
        <taxon>Gammaproteobacteria</taxon>
        <taxon>Enterobacterales</taxon>
        <taxon>Enterobacteriaceae</taxon>
        <taxon>Escherichia</taxon>
    </lineage>
</organism>
<dbReference type="Proteomes" id="UP000254428">
    <property type="component" value="Unassembled WGS sequence"/>
</dbReference>
<accession>A0A376P5K1</accession>
<gene>
    <name evidence="1" type="ORF">NCTC11341_05282</name>
</gene>
<evidence type="ECO:0000313" key="2">
    <source>
        <dbReference type="Proteomes" id="UP000254428"/>
    </source>
</evidence>
<proteinExistence type="predicted"/>